<keyword evidence="1" id="KW-0963">Cytoplasm</keyword>
<keyword evidence="2" id="KW-0396">Initiation factor</keyword>
<evidence type="ECO:0000256" key="1">
    <source>
        <dbReference type="ARBA" id="ARBA00022490"/>
    </source>
</evidence>
<evidence type="ECO:0008006" key="8">
    <source>
        <dbReference type="Google" id="ProtNLM"/>
    </source>
</evidence>
<keyword evidence="5" id="KW-0732">Signal</keyword>
<keyword evidence="3" id="KW-0694">RNA-binding</keyword>
<evidence type="ECO:0000313" key="7">
    <source>
        <dbReference type="Proteomes" id="UP001153365"/>
    </source>
</evidence>
<organism evidence="6 7">
    <name type="scientific">Phakopsora pachyrhizi</name>
    <name type="common">Asian soybean rust disease fungus</name>
    <dbReference type="NCBI Taxonomy" id="170000"/>
    <lineage>
        <taxon>Eukaryota</taxon>
        <taxon>Fungi</taxon>
        <taxon>Dikarya</taxon>
        <taxon>Basidiomycota</taxon>
        <taxon>Pucciniomycotina</taxon>
        <taxon>Pucciniomycetes</taxon>
        <taxon>Pucciniales</taxon>
        <taxon>Phakopsoraceae</taxon>
        <taxon>Phakopsora</taxon>
    </lineage>
</organism>
<dbReference type="Pfam" id="PF05091">
    <property type="entry name" value="eIF-3_zeta"/>
    <property type="match status" value="1"/>
</dbReference>
<comment type="caution">
    <text evidence="6">The sequence shown here is derived from an EMBL/GenBank/DDBJ whole genome shotgun (WGS) entry which is preliminary data.</text>
</comment>
<evidence type="ECO:0000313" key="6">
    <source>
        <dbReference type="EMBL" id="CAH7672673.1"/>
    </source>
</evidence>
<evidence type="ECO:0000256" key="3">
    <source>
        <dbReference type="ARBA" id="ARBA00022884"/>
    </source>
</evidence>
<dbReference type="GO" id="GO:0005852">
    <property type="term" value="C:eukaryotic translation initiation factor 3 complex"/>
    <property type="evidence" value="ECO:0007669"/>
    <property type="project" value="InterPro"/>
</dbReference>
<reference evidence="6" key="1">
    <citation type="submission" date="2022-06" db="EMBL/GenBank/DDBJ databases">
        <authorList>
            <consortium name="SYNGENTA / RWTH Aachen University"/>
        </authorList>
    </citation>
    <scope>NUCLEOTIDE SEQUENCE</scope>
</reference>
<dbReference type="InterPro" id="IPR007783">
    <property type="entry name" value="eIF3d"/>
</dbReference>
<keyword evidence="4" id="KW-0648">Protein biosynthesis</keyword>
<name>A0AAV0AWJ0_PHAPC</name>
<dbReference type="PANTHER" id="PTHR12399">
    <property type="entry name" value="EUKARYOTIC TRANSLATION INITIATION FACTOR 3 SUBUNIT 7"/>
    <property type="match status" value="1"/>
</dbReference>
<dbReference type="AlphaFoldDB" id="A0AAV0AWJ0"/>
<accession>A0AAV0AWJ0</accession>
<protein>
    <recommendedName>
        <fullName evidence="8">Secreted protein</fullName>
    </recommendedName>
</protein>
<dbReference type="EMBL" id="CALTRL010001472">
    <property type="protein sequence ID" value="CAH7672673.1"/>
    <property type="molecule type" value="Genomic_DNA"/>
</dbReference>
<sequence length="136" mass="14780">MVKVFATDLILSLLMCATGLVYPWGKEFYNTHLFYGPDNTEPCASAGLCYEKFDLSLNECNDLTLLIGAKVNAMLRGSSLTTPGSKEQTAVYEDSFITICALSKFDSKSQGSGGASNWRAKFNSQRGAVLATEINK</sequence>
<gene>
    <name evidence="6" type="ORF">PPACK8108_LOCUS7491</name>
</gene>
<proteinExistence type="predicted"/>
<feature type="signal peptide" evidence="5">
    <location>
        <begin position="1"/>
        <end position="19"/>
    </location>
</feature>
<dbReference type="GO" id="GO:0003723">
    <property type="term" value="F:RNA binding"/>
    <property type="evidence" value="ECO:0007669"/>
    <property type="project" value="UniProtKB-KW"/>
</dbReference>
<evidence type="ECO:0000256" key="2">
    <source>
        <dbReference type="ARBA" id="ARBA00022540"/>
    </source>
</evidence>
<evidence type="ECO:0000256" key="4">
    <source>
        <dbReference type="ARBA" id="ARBA00022917"/>
    </source>
</evidence>
<dbReference type="GO" id="GO:0003743">
    <property type="term" value="F:translation initiation factor activity"/>
    <property type="evidence" value="ECO:0007669"/>
    <property type="project" value="UniProtKB-KW"/>
</dbReference>
<feature type="chain" id="PRO_5043448907" description="Secreted protein" evidence="5">
    <location>
        <begin position="20"/>
        <end position="136"/>
    </location>
</feature>
<keyword evidence="7" id="KW-1185">Reference proteome</keyword>
<dbReference type="PANTHER" id="PTHR12399:SF0">
    <property type="entry name" value="EUKARYOTIC TRANSLATION INITIATION FACTOR 3 SUBUNIT D"/>
    <property type="match status" value="1"/>
</dbReference>
<dbReference type="Proteomes" id="UP001153365">
    <property type="component" value="Unassembled WGS sequence"/>
</dbReference>
<evidence type="ECO:0000256" key="5">
    <source>
        <dbReference type="SAM" id="SignalP"/>
    </source>
</evidence>